<sequence>MPLIASTGKPRVILGLMTYGPDPKTGARISSLEEFNQHLDYLQSQGYYEIDTARVYVGGQQEAFTREARWKERGLKIATKVYPTEAGLHKPETLRRLFELSLKELGTEQVDIFYLHAPDRSVPFAETLEEVNKLHKEGKFVELGLSNYTAFEVAEIVTICNERGWVRPTIYQAMYNAITRSIETELVHALRRYGMSIVVYNPLAGGLFSGKIKSKDIKPDEGRFSDVAISGERYRERYFKDETFKALELVENVAAKHNLTLLEIAFRWLRHHSVLKWDNGGDDGVILGVSSLDQLKNNLADLEKGPLPQDVVDALDQAWLLCKATTAPYWHLELKYTYDTQAALFKK</sequence>
<dbReference type="EMBL" id="JPOX01000025">
    <property type="protein sequence ID" value="KFX44937.1"/>
    <property type="molecule type" value="Genomic_DNA"/>
</dbReference>
<organism evidence="4">
    <name type="scientific">Talaromyces marneffei PM1</name>
    <dbReference type="NCBI Taxonomy" id="1077442"/>
    <lineage>
        <taxon>Eukaryota</taxon>
        <taxon>Fungi</taxon>
        <taxon>Dikarya</taxon>
        <taxon>Ascomycota</taxon>
        <taxon>Pezizomycotina</taxon>
        <taxon>Eurotiomycetes</taxon>
        <taxon>Eurotiomycetidae</taxon>
        <taxon>Eurotiales</taxon>
        <taxon>Trichocomaceae</taxon>
        <taxon>Talaromyces</taxon>
        <taxon>Talaromyces sect. Talaromyces</taxon>
    </lineage>
</organism>
<reference key="1">
    <citation type="journal article" date="2014" name="PLoS Genet.">
        <title>Signature Gene Expression Reveals Novel Clues to the Molecular Mechanisms of Dimorphic Transition in Penicillium marneffei.</title>
        <authorList>
            <person name="Yang E."/>
            <person name="Wang G."/>
            <person name="Cai J."/>
            <person name="Woo P.C."/>
            <person name="Lau S.K."/>
            <person name="Yuen K.-Y."/>
            <person name="Chow W.-N."/>
            <person name="Lin X."/>
        </authorList>
    </citation>
    <scope>NUCLEOTIDE SEQUENCE [LARGE SCALE GENOMIC DNA]</scope>
    <source>
        <strain>PM1</strain>
    </source>
</reference>
<keyword evidence="1" id="KW-0560">Oxidoreductase</keyword>
<dbReference type="InterPro" id="IPR023210">
    <property type="entry name" value="NADP_OxRdtase_dom"/>
</dbReference>
<evidence type="ECO:0000256" key="2">
    <source>
        <dbReference type="ARBA" id="ARBA00038157"/>
    </source>
</evidence>
<comment type="caution">
    <text evidence="4">The sequence shown here is derived from an EMBL/GenBank/DDBJ whole genome shotgun (WGS) entry which is preliminary data.</text>
</comment>
<feature type="domain" description="NADP-dependent oxidoreductase" evidence="3">
    <location>
        <begin position="12"/>
        <end position="319"/>
    </location>
</feature>
<gene>
    <name evidence="4" type="ORF">GQ26_0250440</name>
</gene>
<dbReference type="PRINTS" id="PR00069">
    <property type="entry name" value="ALDKETRDTASE"/>
</dbReference>
<dbReference type="GO" id="GO:0016491">
    <property type="term" value="F:oxidoreductase activity"/>
    <property type="evidence" value="ECO:0007669"/>
    <property type="project" value="UniProtKB-KW"/>
</dbReference>
<proteinExistence type="inferred from homology"/>
<evidence type="ECO:0000313" key="4">
    <source>
        <dbReference type="EMBL" id="KFX44937.1"/>
    </source>
</evidence>
<dbReference type="AlphaFoldDB" id="A0A093UXD3"/>
<accession>A0A093UXD3</accession>
<dbReference type="PANTHER" id="PTHR43364:SF4">
    <property type="entry name" value="NAD(P)-LINKED OXIDOREDUCTASE SUPERFAMILY PROTEIN"/>
    <property type="match status" value="1"/>
</dbReference>
<protein>
    <submittedName>
        <fullName evidence="4">Aflatoxin B1 aldehyde reductase member 3</fullName>
    </submittedName>
</protein>
<dbReference type="eggNOG" id="ENOG502QU2T">
    <property type="taxonomic scope" value="Eukaryota"/>
</dbReference>
<dbReference type="PANTHER" id="PTHR43364">
    <property type="entry name" value="NADH-SPECIFIC METHYLGLYOXAL REDUCTASE-RELATED"/>
    <property type="match status" value="1"/>
</dbReference>
<dbReference type="CDD" id="cd19075">
    <property type="entry name" value="AKR_AKR7A1-5"/>
    <property type="match status" value="1"/>
</dbReference>
<evidence type="ECO:0000256" key="1">
    <source>
        <dbReference type="ARBA" id="ARBA00023002"/>
    </source>
</evidence>
<dbReference type="Gene3D" id="3.20.20.100">
    <property type="entry name" value="NADP-dependent oxidoreductase domain"/>
    <property type="match status" value="1"/>
</dbReference>
<dbReference type="HOGENOM" id="CLU_023205_1_1_1"/>
<name>A0A093UXD3_TALMA</name>
<dbReference type="InterPro" id="IPR036812">
    <property type="entry name" value="NAD(P)_OxRdtase_dom_sf"/>
</dbReference>
<dbReference type="Pfam" id="PF00248">
    <property type="entry name" value="Aldo_ket_red"/>
    <property type="match status" value="1"/>
</dbReference>
<evidence type="ECO:0000259" key="3">
    <source>
        <dbReference type="Pfam" id="PF00248"/>
    </source>
</evidence>
<reference evidence="4" key="2">
    <citation type="journal article" date="2014" name="PLoS Genet.">
        <title>Signature gene expression reveals novel clues to the molecular mechanisms of dimorphic transition in Penicillium marneffei.</title>
        <authorList>
            <person name="Yang E."/>
            <person name="Wang G."/>
            <person name="Cai J."/>
            <person name="Woo P.C."/>
            <person name="Lau S.K."/>
            <person name="Yuen K.-Y."/>
            <person name="Chow W.-N."/>
            <person name="Lin X."/>
        </authorList>
    </citation>
    <scope>NUCLEOTIDE SEQUENCE</scope>
    <source>
        <strain evidence="4">PM1</strain>
    </source>
</reference>
<dbReference type="InterPro" id="IPR020471">
    <property type="entry name" value="AKR"/>
</dbReference>
<comment type="similarity">
    <text evidence="2">Belongs to the aldo/keto reductase family. Aldo/keto reductase 2 subfamily.</text>
</comment>
<dbReference type="InterPro" id="IPR050523">
    <property type="entry name" value="AKR_Detox_Biosynth"/>
</dbReference>
<dbReference type="SUPFAM" id="SSF51430">
    <property type="entry name" value="NAD(P)-linked oxidoreductase"/>
    <property type="match status" value="1"/>
</dbReference>